<proteinExistence type="predicted"/>
<keyword evidence="2" id="KW-1185">Reference proteome</keyword>
<dbReference type="EMBL" id="LIAE01010187">
    <property type="protein sequence ID" value="PAV65872.1"/>
    <property type="molecule type" value="Genomic_DNA"/>
</dbReference>
<sequence length="104" mass="11154">MSICEWARSVQGAKGQQSAGQGLPCEVVLAQSIDWSVHIDAYLFSAARVGERYVALVYGDQSGVSSNGMTVATPPLRCVAEREGFKLMRSAKGDHYVITSEQGS</sequence>
<dbReference type="Proteomes" id="UP000218231">
    <property type="component" value="Unassembled WGS sequence"/>
</dbReference>
<protein>
    <submittedName>
        <fullName evidence="1">Uncharacterized protein</fullName>
    </submittedName>
</protein>
<dbReference type="AlphaFoldDB" id="A0A2A2JWA0"/>
<organism evidence="1 2">
    <name type="scientific">Diploscapter pachys</name>
    <dbReference type="NCBI Taxonomy" id="2018661"/>
    <lineage>
        <taxon>Eukaryota</taxon>
        <taxon>Metazoa</taxon>
        <taxon>Ecdysozoa</taxon>
        <taxon>Nematoda</taxon>
        <taxon>Chromadorea</taxon>
        <taxon>Rhabditida</taxon>
        <taxon>Rhabditina</taxon>
        <taxon>Rhabditomorpha</taxon>
        <taxon>Rhabditoidea</taxon>
        <taxon>Rhabditidae</taxon>
        <taxon>Diploscapter</taxon>
    </lineage>
</organism>
<evidence type="ECO:0000313" key="2">
    <source>
        <dbReference type="Proteomes" id="UP000218231"/>
    </source>
</evidence>
<gene>
    <name evidence="1" type="ORF">WR25_15549</name>
</gene>
<accession>A0A2A2JWA0</accession>
<reference evidence="1 2" key="1">
    <citation type="journal article" date="2017" name="Curr. Biol.">
        <title>Genome architecture and evolution of a unichromosomal asexual nematode.</title>
        <authorList>
            <person name="Fradin H."/>
            <person name="Zegar C."/>
            <person name="Gutwein M."/>
            <person name="Lucas J."/>
            <person name="Kovtun M."/>
            <person name="Corcoran D."/>
            <person name="Baugh L.R."/>
            <person name="Kiontke K."/>
            <person name="Gunsalus K."/>
            <person name="Fitch D.H."/>
            <person name="Piano F."/>
        </authorList>
    </citation>
    <scope>NUCLEOTIDE SEQUENCE [LARGE SCALE GENOMIC DNA]</scope>
    <source>
        <strain evidence="1">PF1309</strain>
    </source>
</reference>
<comment type="caution">
    <text evidence="1">The sequence shown here is derived from an EMBL/GenBank/DDBJ whole genome shotgun (WGS) entry which is preliminary data.</text>
</comment>
<name>A0A2A2JWA0_9BILA</name>
<evidence type="ECO:0000313" key="1">
    <source>
        <dbReference type="EMBL" id="PAV65872.1"/>
    </source>
</evidence>